<dbReference type="Gramene" id="OBART12G13860.1">
    <property type="protein sequence ID" value="OBART12G13860.1"/>
    <property type="gene ID" value="OBART12G13860"/>
</dbReference>
<organism evidence="2">
    <name type="scientific">Oryza barthii</name>
    <dbReference type="NCBI Taxonomy" id="65489"/>
    <lineage>
        <taxon>Eukaryota</taxon>
        <taxon>Viridiplantae</taxon>
        <taxon>Streptophyta</taxon>
        <taxon>Embryophyta</taxon>
        <taxon>Tracheophyta</taxon>
        <taxon>Spermatophyta</taxon>
        <taxon>Magnoliopsida</taxon>
        <taxon>Liliopsida</taxon>
        <taxon>Poales</taxon>
        <taxon>Poaceae</taxon>
        <taxon>BOP clade</taxon>
        <taxon>Oryzoideae</taxon>
        <taxon>Oryzeae</taxon>
        <taxon>Oryzinae</taxon>
        <taxon>Oryza</taxon>
    </lineage>
</organism>
<dbReference type="Gene3D" id="1.20.1280.50">
    <property type="match status" value="1"/>
</dbReference>
<reference evidence="2" key="1">
    <citation type="journal article" date="2009" name="Rice">
        <title>De Novo Next Generation Sequencing of Plant Genomes.</title>
        <authorList>
            <person name="Rounsley S."/>
            <person name="Marri P.R."/>
            <person name="Yu Y."/>
            <person name="He R."/>
            <person name="Sisneros N."/>
            <person name="Goicoechea J.L."/>
            <person name="Lee S.J."/>
            <person name="Angelova A."/>
            <person name="Kudrna D."/>
            <person name="Luo M."/>
            <person name="Affourtit J."/>
            <person name="Desany B."/>
            <person name="Knight J."/>
            <person name="Niazi F."/>
            <person name="Egholm M."/>
            <person name="Wing R.A."/>
        </authorList>
    </citation>
    <scope>NUCLEOTIDE SEQUENCE [LARGE SCALE GENOMIC DNA]</scope>
    <source>
        <strain evidence="2">cv. IRGC 105608</strain>
    </source>
</reference>
<dbReference type="Pfam" id="PF00646">
    <property type="entry name" value="F-box"/>
    <property type="match status" value="1"/>
</dbReference>
<evidence type="ECO:0000259" key="1">
    <source>
        <dbReference type="Pfam" id="PF00646"/>
    </source>
</evidence>
<reference evidence="2" key="2">
    <citation type="submission" date="2015-03" db="UniProtKB">
        <authorList>
            <consortium name="EnsemblPlants"/>
        </authorList>
    </citation>
    <scope>IDENTIFICATION</scope>
</reference>
<proteinExistence type="predicted"/>
<dbReference type="InterPro" id="IPR036047">
    <property type="entry name" value="F-box-like_dom_sf"/>
</dbReference>
<accession>A0A0D3HV34</accession>
<dbReference type="AlphaFoldDB" id="A0A0D3HV34"/>
<keyword evidence="3" id="KW-1185">Reference proteome</keyword>
<dbReference type="Proteomes" id="UP000026960">
    <property type="component" value="Chromosome 12"/>
</dbReference>
<name>A0A0D3HV34_9ORYZ</name>
<dbReference type="SUPFAM" id="SSF81383">
    <property type="entry name" value="F-box domain"/>
    <property type="match status" value="1"/>
</dbReference>
<feature type="domain" description="F-box" evidence="1">
    <location>
        <begin position="23"/>
        <end position="60"/>
    </location>
</feature>
<dbReference type="InterPro" id="IPR032675">
    <property type="entry name" value="LRR_dom_sf"/>
</dbReference>
<dbReference type="STRING" id="65489.A0A0D3HV34"/>
<dbReference type="HOGENOM" id="CLU_017148_3_1_1"/>
<dbReference type="PaxDb" id="65489-OBART12G13860.1"/>
<dbReference type="EnsemblPlants" id="OBART12G13860.1">
    <property type="protein sequence ID" value="OBART12G13860.1"/>
    <property type="gene ID" value="OBART12G13860"/>
</dbReference>
<dbReference type="PANTHER" id="PTHR34709">
    <property type="entry name" value="OS10G0396666 PROTEIN"/>
    <property type="match status" value="1"/>
</dbReference>
<dbReference type="Gene3D" id="3.80.10.10">
    <property type="entry name" value="Ribonuclease Inhibitor"/>
    <property type="match status" value="1"/>
</dbReference>
<protein>
    <recommendedName>
        <fullName evidence="1">F-box domain-containing protein</fullName>
    </recommendedName>
</protein>
<dbReference type="InterPro" id="IPR001810">
    <property type="entry name" value="F-box_dom"/>
</dbReference>
<evidence type="ECO:0000313" key="3">
    <source>
        <dbReference type="Proteomes" id="UP000026960"/>
    </source>
</evidence>
<dbReference type="PANTHER" id="PTHR34709:SF43">
    <property type="entry name" value="OS12G0527100 PROTEIN"/>
    <property type="match status" value="1"/>
</dbReference>
<dbReference type="eggNOG" id="ENOG502R3DZ">
    <property type="taxonomic scope" value="Eukaryota"/>
</dbReference>
<dbReference type="InterPro" id="IPR053781">
    <property type="entry name" value="F-box_AtFBL13-like"/>
</dbReference>
<sequence length="556" mass="60912">MQGPTTTLPPPAAAATAMAVDLISQLNDDLLLHILGFLPAVRDVARTSVLSRRWRHLWSIAPCLRFAVGDGDDDDNGDRDAHAARLLIAAVDAAVARRADVDILEISFNYGPSRPWRSFYEQPACAADVTMPSHSRAAAWLRFAGRHVRRSFAVDLPPLPLGWRRDHQAAAAAAAAAGGDLAELPRSARAGTMRLQLGNATLTVPVAGVGPGAYSALTDFQLHKATLAGEGADNLGHLLSSSCSPRLRRLGLAFVGGLAKLRLDAAGTLEELELVELPDLRRLDVDAPGLRLLRVDLFDLSFSYPDPAPVRISAPRLEALACHDMPSPAPLQFDGAAAVRHIKKLAFYYPVDDGMLHNATTIWLLKNCTAMDHLELDLVIDMPYKVSEWPIGEDMMNYVSELPSVTNLAISIYVGTGGHTIGATLTKLIAKCKNVEYISIGFNDWKIRHCSNLSCFCRQPKGWEDQKISLDHLRTVDIRNFKLSDDWIRVLQVLLANSPALDTMTVELDKTYLKEIQKEGESVQFDVPCSKGFWASVSSQPDEHGFDSVVVKYKWT</sequence>
<dbReference type="CDD" id="cd22160">
    <property type="entry name" value="F-box_AtFBL13-like"/>
    <property type="match status" value="1"/>
</dbReference>
<dbReference type="InterPro" id="IPR055312">
    <property type="entry name" value="FBL15-like"/>
</dbReference>
<dbReference type="SUPFAM" id="SSF52047">
    <property type="entry name" value="RNI-like"/>
    <property type="match status" value="1"/>
</dbReference>
<evidence type="ECO:0000313" key="2">
    <source>
        <dbReference type="EnsemblPlants" id="OBART12G13860.1"/>
    </source>
</evidence>